<keyword evidence="2" id="KW-1133">Transmembrane helix</keyword>
<dbReference type="EMBL" id="LAZR01021847">
    <property type="protein sequence ID" value="KKL83913.1"/>
    <property type="molecule type" value="Genomic_DNA"/>
</dbReference>
<comment type="caution">
    <text evidence="3">The sequence shown here is derived from an EMBL/GenBank/DDBJ whole genome shotgun (WGS) entry which is preliminary data.</text>
</comment>
<accession>A0A0F9FCI1</accession>
<evidence type="ECO:0000256" key="1">
    <source>
        <dbReference type="SAM" id="MobiDB-lite"/>
    </source>
</evidence>
<feature type="compositionally biased region" description="Basic and acidic residues" evidence="1">
    <location>
        <begin position="1"/>
        <end position="10"/>
    </location>
</feature>
<organism evidence="3">
    <name type="scientific">marine sediment metagenome</name>
    <dbReference type="NCBI Taxonomy" id="412755"/>
    <lineage>
        <taxon>unclassified sequences</taxon>
        <taxon>metagenomes</taxon>
        <taxon>ecological metagenomes</taxon>
    </lineage>
</organism>
<dbReference type="AlphaFoldDB" id="A0A0F9FCI1"/>
<proteinExistence type="predicted"/>
<evidence type="ECO:0000313" key="3">
    <source>
        <dbReference type="EMBL" id="KKL83913.1"/>
    </source>
</evidence>
<evidence type="ECO:0008006" key="4">
    <source>
        <dbReference type="Google" id="ProtNLM"/>
    </source>
</evidence>
<evidence type="ECO:0000256" key="2">
    <source>
        <dbReference type="SAM" id="Phobius"/>
    </source>
</evidence>
<dbReference type="InterPro" id="IPR036514">
    <property type="entry name" value="SGNH_hydro_sf"/>
</dbReference>
<name>A0A0F9FCI1_9ZZZZ</name>
<dbReference type="SUPFAM" id="SSF52266">
    <property type="entry name" value="SGNH hydrolase"/>
    <property type="match status" value="1"/>
</dbReference>
<feature type="non-terminal residue" evidence="3">
    <location>
        <position position="306"/>
    </location>
</feature>
<gene>
    <name evidence="3" type="ORF">LCGC14_1969950</name>
</gene>
<sequence>MIDCPEKGEDPLTDDATTRSPDAGRSDRQGRHRAGPGALRRWVFRLLAMTLAPALVLGLLEVTLRVVGSGYPTDFYRKIPGRRAYTGNPRFGWRFFPRPLARAQVMTSLPAEKPAGTFRIFVLGGSAAQGTPSPPYGFGRILEVMLREQYPNASFEVVNAAMTAVNSHVVLPIARDCARRQPDLFVVYLGNNEVVGPFGAGTVFGGYSPSLAAVRASLWVKTTRIGQLLQSGAAALAPAGASADEWRGMEMFLEQQVGPDDPKLSAVRANFRRNLEDICDAGTGAGAKVVLATVAVNLKDCAPFAS</sequence>
<keyword evidence="2" id="KW-0812">Transmembrane</keyword>
<dbReference type="Gene3D" id="3.40.50.1110">
    <property type="entry name" value="SGNH hydrolase"/>
    <property type="match status" value="1"/>
</dbReference>
<feature type="transmembrane region" description="Helical" evidence="2">
    <location>
        <begin position="42"/>
        <end position="60"/>
    </location>
</feature>
<protein>
    <recommendedName>
        <fullName evidence="4">SGNH hydrolase-type esterase domain-containing protein</fullName>
    </recommendedName>
</protein>
<reference evidence="3" key="1">
    <citation type="journal article" date="2015" name="Nature">
        <title>Complex archaea that bridge the gap between prokaryotes and eukaryotes.</title>
        <authorList>
            <person name="Spang A."/>
            <person name="Saw J.H."/>
            <person name="Jorgensen S.L."/>
            <person name="Zaremba-Niedzwiedzka K."/>
            <person name="Martijn J."/>
            <person name="Lind A.E."/>
            <person name="van Eijk R."/>
            <person name="Schleper C."/>
            <person name="Guy L."/>
            <person name="Ettema T.J."/>
        </authorList>
    </citation>
    <scope>NUCLEOTIDE SEQUENCE</scope>
</reference>
<feature type="region of interest" description="Disordered" evidence="1">
    <location>
        <begin position="1"/>
        <end position="33"/>
    </location>
</feature>
<keyword evidence="2" id="KW-0472">Membrane</keyword>